<evidence type="ECO:0000313" key="1">
    <source>
        <dbReference type="EMBL" id="KAF2457119.1"/>
    </source>
</evidence>
<gene>
    <name evidence="1" type="ORF">BDY21DRAFT_34625</name>
</gene>
<keyword evidence="2" id="KW-1185">Reference proteome</keyword>
<dbReference type="Proteomes" id="UP000799766">
    <property type="component" value="Unassembled WGS sequence"/>
</dbReference>
<evidence type="ECO:0000313" key="2">
    <source>
        <dbReference type="Proteomes" id="UP000799766"/>
    </source>
</evidence>
<proteinExistence type="predicted"/>
<accession>A0A6A6NZK8</accession>
<reference evidence="1" key="1">
    <citation type="journal article" date="2020" name="Stud. Mycol.">
        <title>101 Dothideomycetes genomes: a test case for predicting lifestyles and emergence of pathogens.</title>
        <authorList>
            <person name="Haridas S."/>
            <person name="Albert R."/>
            <person name="Binder M."/>
            <person name="Bloem J."/>
            <person name="Labutti K."/>
            <person name="Salamov A."/>
            <person name="Andreopoulos B."/>
            <person name="Baker S."/>
            <person name="Barry K."/>
            <person name="Bills G."/>
            <person name="Bluhm B."/>
            <person name="Cannon C."/>
            <person name="Castanera R."/>
            <person name="Culley D."/>
            <person name="Daum C."/>
            <person name="Ezra D."/>
            <person name="Gonzalez J."/>
            <person name="Henrissat B."/>
            <person name="Kuo A."/>
            <person name="Liang C."/>
            <person name="Lipzen A."/>
            <person name="Lutzoni F."/>
            <person name="Magnuson J."/>
            <person name="Mondo S."/>
            <person name="Nolan M."/>
            <person name="Ohm R."/>
            <person name="Pangilinan J."/>
            <person name="Park H.-J."/>
            <person name="Ramirez L."/>
            <person name="Alfaro M."/>
            <person name="Sun H."/>
            <person name="Tritt A."/>
            <person name="Yoshinaga Y."/>
            <person name="Zwiers L.-H."/>
            <person name="Turgeon B."/>
            <person name="Goodwin S."/>
            <person name="Spatafora J."/>
            <person name="Crous P."/>
            <person name="Grigoriev I."/>
        </authorList>
    </citation>
    <scope>NUCLEOTIDE SEQUENCE</scope>
    <source>
        <strain evidence="1">ATCC 16933</strain>
    </source>
</reference>
<name>A0A6A6NZK8_9PEZI</name>
<sequence>MPFITLREKASAALRLCARKPKPLAKATMHAFVKSPQHSHPRHQPFHLVPQPADHIQGMLALEMLPHDIHTRPFGGIHPVEHLLVAYQHGDVRRVPLARVALQDVEQVLEGARTVRVHHNAGPLLLPRCCQIDNRHHILGRPGLRIGAVFLEGNEPKSVLHWGVASLRRQFVVNTLPRIIWKGIELPLAKKTSMPHIGPEKAAQICENRTKEAKNS</sequence>
<protein>
    <submittedName>
        <fullName evidence="1">Uncharacterized protein</fullName>
    </submittedName>
</protein>
<organism evidence="1 2">
    <name type="scientific">Lineolata rhizophorae</name>
    <dbReference type="NCBI Taxonomy" id="578093"/>
    <lineage>
        <taxon>Eukaryota</taxon>
        <taxon>Fungi</taxon>
        <taxon>Dikarya</taxon>
        <taxon>Ascomycota</taxon>
        <taxon>Pezizomycotina</taxon>
        <taxon>Dothideomycetes</taxon>
        <taxon>Dothideomycetes incertae sedis</taxon>
        <taxon>Lineolatales</taxon>
        <taxon>Lineolataceae</taxon>
        <taxon>Lineolata</taxon>
    </lineage>
</organism>
<dbReference type="EMBL" id="MU001681">
    <property type="protein sequence ID" value="KAF2457119.1"/>
    <property type="molecule type" value="Genomic_DNA"/>
</dbReference>
<dbReference type="AlphaFoldDB" id="A0A6A6NZK8"/>